<reference evidence="2 3" key="1">
    <citation type="submission" date="2024-01" db="EMBL/GenBank/DDBJ databases">
        <title>The complete chloroplast genome sequence of Lithospermum erythrorhizon: insights into the phylogenetic relationship among Boraginaceae species and the maternal lineages of purple gromwells.</title>
        <authorList>
            <person name="Okada T."/>
            <person name="Watanabe K."/>
        </authorList>
    </citation>
    <scope>NUCLEOTIDE SEQUENCE [LARGE SCALE GENOMIC DNA]</scope>
</reference>
<keyword evidence="3" id="KW-1185">Reference proteome</keyword>
<dbReference type="AlphaFoldDB" id="A0AAV3R217"/>
<accession>A0AAV3R217</accession>
<comment type="caution">
    <text evidence="2">The sequence shown here is derived from an EMBL/GenBank/DDBJ whole genome shotgun (WGS) entry which is preliminary data.</text>
</comment>
<evidence type="ECO:0000313" key="2">
    <source>
        <dbReference type="EMBL" id="GAA0170384.1"/>
    </source>
</evidence>
<sequence>MAAEAPSWADQCGAGGFGSIEGDDNAARDAGNEKKKKKSIGGKAKIVAGKVKKSMSSGVKWIKNKCQKKTSS</sequence>
<name>A0AAV3R217_LITER</name>
<proteinExistence type="predicted"/>
<evidence type="ECO:0000256" key="1">
    <source>
        <dbReference type="SAM" id="MobiDB-lite"/>
    </source>
</evidence>
<organism evidence="2 3">
    <name type="scientific">Lithospermum erythrorhizon</name>
    <name type="common">Purple gromwell</name>
    <name type="synonym">Lithospermum officinale var. erythrorhizon</name>
    <dbReference type="NCBI Taxonomy" id="34254"/>
    <lineage>
        <taxon>Eukaryota</taxon>
        <taxon>Viridiplantae</taxon>
        <taxon>Streptophyta</taxon>
        <taxon>Embryophyta</taxon>
        <taxon>Tracheophyta</taxon>
        <taxon>Spermatophyta</taxon>
        <taxon>Magnoliopsida</taxon>
        <taxon>eudicotyledons</taxon>
        <taxon>Gunneridae</taxon>
        <taxon>Pentapetalae</taxon>
        <taxon>asterids</taxon>
        <taxon>lamiids</taxon>
        <taxon>Boraginales</taxon>
        <taxon>Boraginaceae</taxon>
        <taxon>Boraginoideae</taxon>
        <taxon>Lithospermeae</taxon>
        <taxon>Lithospermum</taxon>
    </lineage>
</organism>
<protein>
    <submittedName>
        <fullName evidence="2">Uncharacterized protein</fullName>
    </submittedName>
</protein>
<evidence type="ECO:0000313" key="3">
    <source>
        <dbReference type="Proteomes" id="UP001454036"/>
    </source>
</evidence>
<dbReference type="Proteomes" id="UP001454036">
    <property type="component" value="Unassembled WGS sequence"/>
</dbReference>
<feature type="region of interest" description="Disordered" evidence="1">
    <location>
        <begin position="1"/>
        <end position="42"/>
    </location>
</feature>
<dbReference type="EMBL" id="BAABME010007222">
    <property type="protein sequence ID" value="GAA0170384.1"/>
    <property type="molecule type" value="Genomic_DNA"/>
</dbReference>
<gene>
    <name evidence="2" type="ORF">LIER_24657</name>
</gene>